<keyword evidence="13" id="KW-1185">Reference proteome</keyword>
<evidence type="ECO:0000313" key="12">
    <source>
        <dbReference type="EMBL" id="SFR42741.1"/>
    </source>
</evidence>
<feature type="modified residue" description="N6-(pyridoxal phosphate)lysine" evidence="9 10">
    <location>
        <position position="267"/>
    </location>
</feature>
<dbReference type="InterPro" id="IPR050087">
    <property type="entry name" value="AON_synthase_class-II"/>
</dbReference>
<dbReference type="InterPro" id="IPR015424">
    <property type="entry name" value="PyrdxlP-dep_Trfase"/>
</dbReference>
<dbReference type="HAMAP" id="MF_01693">
    <property type="entry name" value="BioF_aminotrans_2"/>
    <property type="match status" value="1"/>
</dbReference>
<dbReference type="UniPathway" id="UPA00078"/>
<evidence type="ECO:0000256" key="2">
    <source>
        <dbReference type="ARBA" id="ARBA00004746"/>
    </source>
</evidence>
<accession>A0A1I6GKR9</accession>
<proteinExistence type="inferred from homology"/>
<evidence type="ECO:0000256" key="6">
    <source>
        <dbReference type="ARBA" id="ARBA00022756"/>
    </source>
</evidence>
<dbReference type="InterPro" id="IPR004723">
    <property type="entry name" value="AONS_Archaea/Proteobacteria"/>
</dbReference>
<gene>
    <name evidence="9" type="primary">bioF</name>
    <name evidence="12" type="ORF">SAMN04488073_1034</name>
</gene>
<dbReference type="PANTHER" id="PTHR13693:SF100">
    <property type="entry name" value="8-AMINO-7-OXONONANOATE SYNTHASE"/>
    <property type="match status" value="1"/>
</dbReference>
<dbReference type="Gene3D" id="3.40.640.10">
    <property type="entry name" value="Type I PLP-dependent aspartate aminotransferase-like (Major domain)"/>
    <property type="match status" value="1"/>
</dbReference>
<evidence type="ECO:0000256" key="1">
    <source>
        <dbReference type="ARBA" id="ARBA00001933"/>
    </source>
</evidence>
<comment type="similarity">
    <text evidence="3 9">Belongs to the class-II pyridoxal-phosphate-dependent aminotransferase family. BioF subfamily.</text>
</comment>
<keyword evidence="7 9" id="KW-0663">Pyridoxal phosphate</keyword>
<feature type="binding site" evidence="9">
    <location>
        <position position="162"/>
    </location>
    <ligand>
        <name>substrate</name>
    </ligand>
</feature>
<feature type="binding site" evidence="9">
    <location>
        <position position="235"/>
    </location>
    <ligand>
        <name>pyridoxal 5'-phosphate</name>
        <dbReference type="ChEBI" id="CHEBI:597326"/>
    </ligand>
</feature>
<comment type="function">
    <text evidence="9">Catalyzes the decarboxylative condensation of pimeloyl-[acyl-carrier protein] and L-alanine to produce 8-amino-7-oxononanoate (AON), [acyl-carrier protein], and carbon dioxide.</text>
</comment>
<keyword evidence="6 9" id="KW-0093">Biotin biosynthesis</keyword>
<evidence type="ECO:0000256" key="5">
    <source>
        <dbReference type="ARBA" id="ARBA00022679"/>
    </source>
</evidence>
<dbReference type="GO" id="GO:0008710">
    <property type="term" value="F:8-amino-7-oxononanoate synthase activity"/>
    <property type="evidence" value="ECO:0007669"/>
    <property type="project" value="UniProtKB-UniRule"/>
</dbReference>
<feature type="binding site" evidence="9">
    <location>
        <position position="207"/>
    </location>
    <ligand>
        <name>pyridoxal 5'-phosphate</name>
        <dbReference type="ChEBI" id="CHEBI:597326"/>
    </ligand>
</feature>
<dbReference type="InterPro" id="IPR015421">
    <property type="entry name" value="PyrdxlP-dep_Trfase_major"/>
</dbReference>
<dbReference type="CDD" id="cd06454">
    <property type="entry name" value="KBL_like"/>
    <property type="match status" value="1"/>
</dbReference>
<evidence type="ECO:0000256" key="8">
    <source>
        <dbReference type="ARBA" id="ARBA00047715"/>
    </source>
</evidence>
<feature type="binding site" evidence="9">
    <location>
        <position position="50"/>
    </location>
    <ligand>
        <name>substrate</name>
    </ligand>
</feature>
<reference evidence="13" key="1">
    <citation type="submission" date="2016-10" db="EMBL/GenBank/DDBJ databases">
        <authorList>
            <person name="Varghese N."/>
            <person name="Submissions S."/>
        </authorList>
    </citation>
    <scope>NUCLEOTIDE SEQUENCE [LARGE SCALE GENOMIC DNA]</scope>
    <source>
        <strain evidence="13">CGMCC 1.6294</strain>
    </source>
</reference>
<keyword evidence="5 9" id="KW-0808">Transferase</keyword>
<dbReference type="InterPro" id="IPR015422">
    <property type="entry name" value="PyrdxlP-dep_Trfase_small"/>
</dbReference>
<evidence type="ECO:0000256" key="3">
    <source>
        <dbReference type="ARBA" id="ARBA00010008"/>
    </source>
</evidence>
<feature type="binding site" evidence="9">
    <location>
        <begin position="137"/>
        <end position="138"/>
    </location>
    <ligand>
        <name>pyridoxal 5'-phosphate</name>
        <dbReference type="ChEBI" id="CHEBI:597326"/>
    </ligand>
</feature>
<dbReference type="GO" id="GO:0030170">
    <property type="term" value="F:pyridoxal phosphate binding"/>
    <property type="evidence" value="ECO:0007669"/>
    <property type="project" value="UniProtKB-UniRule"/>
</dbReference>
<evidence type="ECO:0000256" key="10">
    <source>
        <dbReference type="PIRSR" id="PIRSR604723-51"/>
    </source>
</evidence>
<feature type="binding site" evidence="9">
    <location>
        <position position="381"/>
    </location>
    <ligand>
        <name>substrate</name>
    </ligand>
</feature>
<dbReference type="InterPro" id="IPR022834">
    <property type="entry name" value="AONS_Proteobacteria"/>
</dbReference>
<dbReference type="InterPro" id="IPR004839">
    <property type="entry name" value="Aminotransferase_I/II_large"/>
</dbReference>
<dbReference type="GO" id="GO:0009102">
    <property type="term" value="P:biotin biosynthetic process"/>
    <property type="evidence" value="ECO:0007669"/>
    <property type="project" value="UniProtKB-UniRule"/>
</dbReference>
<name>A0A1I6GKR9_9GAMM</name>
<dbReference type="SUPFAM" id="SSF53383">
    <property type="entry name" value="PLP-dependent transferases"/>
    <property type="match status" value="1"/>
</dbReference>
<evidence type="ECO:0000256" key="9">
    <source>
        <dbReference type="HAMAP-Rule" id="MF_01693"/>
    </source>
</evidence>
<feature type="binding site" evidence="9">
    <location>
        <position position="264"/>
    </location>
    <ligand>
        <name>pyridoxal 5'-phosphate</name>
        <dbReference type="ChEBI" id="CHEBI:597326"/>
    </ligand>
</feature>
<comment type="pathway">
    <text evidence="2 9">Cofactor biosynthesis; biotin biosynthesis.</text>
</comment>
<dbReference type="PROSITE" id="PS00599">
    <property type="entry name" value="AA_TRANSFER_CLASS_2"/>
    <property type="match status" value="1"/>
</dbReference>
<dbReference type="PANTHER" id="PTHR13693">
    <property type="entry name" value="CLASS II AMINOTRANSFERASE/8-AMINO-7-OXONONANOATE SYNTHASE"/>
    <property type="match status" value="1"/>
</dbReference>
<dbReference type="EC" id="2.3.1.47" evidence="9"/>
<protein>
    <recommendedName>
        <fullName evidence="9">8-amino-7-oxononanoate synthase</fullName>
        <shortName evidence="9">AONS</shortName>
        <ecNumber evidence="9">2.3.1.47</ecNumber>
    </recommendedName>
    <alternativeName>
        <fullName evidence="9">7-keto-8-amino-pelargonic acid synthase</fullName>
        <shortName evidence="9">7-KAP synthase</shortName>
        <shortName evidence="9">KAPA synthase</shortName>
    </alternativeName>
    <alternativeName>
        <fullName evidence="9">8-amino-7-ketopelargonate synthase</fullName>
    </alternativeName>
</protein>
<evidence type="ECO:0000313" key="13">
    <source>
        <dbReference type="Proteomes" id="UP000199290"/>
    </source>
</evidence>
<comment type="catalytic activity">
    <reaction evidence="8 9">
        <text>6-carboxyhexanoyl-[ACP] + L-alanine + H(+) = (8S)-8-amino-7-oxononanoate + holo-[ACP] + CO2</text>
        <dbReference type="Rhea" id="RHEA:42288"/>
        <dbReference type="Rhea" id="RHEA-COMP:9685"/>
        <dbReference type="Rhea" id="RHEA-COMP:9955"/>
        <dbReference type="ChEBI" id="CHEBI:15378"/>
        <dbReference type="ChEBI" id="CHEBI:16526"/>
        <dbReference type="ChEBI" id="CHEBI:57972"/>
        <dbReference type="ChEBI" id="CHEBI:64479"/>
        <dbReference type="ChEBI" id="CHEBI:78846"/>
        <dbReference type="ChEBI" id="CHEBI:149468"/>
        <dbReference type="EC" id="2.3.1.47"/>
    </reaction>
</comment>
<dbReference type="InterPro" id="IPR001917">
    <property type="entry name" value="Aminotrans_II_pyridoxalP_BS"/>
</dbReference>
<dbReference type="AlphaFoldDB" id="A0A1I6GKR9"/>
<comment type="subunit">
    <text evidence="4 9">Homodimer.</text>
</comment>
<sequence>MCACFGPSLALYNPGEPYPLVARAYELISRCTVRDFASELEQRKQAGLYRTRRLISGPQQPALVSDGKPLLSFCSNDYLGLASHSGNLDALRNALPDTGLGGAASHLICGHHEAHHELEQRLARFTGRSSALFFSTGYMANLGVISALAGRGDTIFSDRLNHASIIDGCILSRARVRRYAHGDVVALEAMLAETSGHKLVVTDGVFSMDGDIAPLVELARVCRAHDALLAVDDAHGIGVLGPHGMGSAMEAGLSEQDVPVLIGTLGKAVGTSGAFVAGPELLMDYLVQKARTYIYTTAMPPALARATVASIDLIERDDARRAHVMALVDRFRAEATAMGYELMPSRTPIQPIMVGGNHQALALSQALEARGLLVSAIRPPTVPDGEARLRVTFSAAHTMEDLEQLLGALSSCRELLTQEGAEV</sequence>
<dbReference type="STRING" id="375760.SAMN04488073_1034"/>
<dbReference type="Proteomes" id="UP000199290">
    <property type="component" value="Unassembled WGS sequence"/>
</dbReference>
<dbReference type="Gene3D" id="3.90.1150.10">
    <property type="entry name" value="Aspartate Aminotransferase, domain 1"/>
    <property type="match status" value="1"/>
</dbReference>
<comment type="cofactor">
    <cofactor evidence="1 9 10">
        <name>pyridoxal 5'-phosphate</name>
        <dbReference type="ChEBI" id="CHEBI:597326"/>
    </cofactor>
</comment>
<feature type="domain" description="Aminotransferase class I/classII large" evidence="11">
    <location>
        <begin position="70"/>
        <end position="409"/>
    </location>
</feature>
<dbReference type="NCBIfam" id="TIGR00858">
    <property type="entry name" value="bioF"/>
    <property type="match status" value="1"/>
</dbReference>
<dbReference type="Pfam" id="PF00155">
    <property type="entry name" value="Aminotran_1_2"/>
    <property type="match status" value="1"/>
</dbReference>
<dbReference type="EMBL" id="FOYV01000001">
    <property type="protein sequence ID" value="SFR42741.1"/>
    <property type="molecule type" value="Genomic_DNA"/>
</dbReference>
<evidence type="ECO:0000256" key="4">
    <source>
        <dbReference type="ARBA" id="ARBA00011738"/>
    </source>
</evidence>
<evidence type="ECO:0000256" key="7">
    <source>
        <dbReference type="ARBA" id="ARBA00022898"/>
    </source>
</evidence>
<organism evidence="12 13">
    <name type="scientific">Marinobacter gudaonensis</name>
    <dbReference type="NCBI Taxonomy" id="375760"/>
    <lineage>
        <taxon>Bacteria</taxon>
        <taxon>Pseudomonadati</taxon>
        <taxon>Pseudomonadota</taxon>
        <taxon>Gammaproteobacteria</taxon>
        <taxon>Pseudomonadales</taxon>
        <taxon>Marinobacteraceae</taxon>
        <taxon>Marinobacter</taxon>
    </lineage>
</organism>
<evidence type="ECO:0000259" key="11">
    <source>
        <dbReference type="Pfam" id="PF00155"/>
    </source>
</evidence>